<feature type="region of interest" description="Disordered" evidence="1">
    <location>
        <begin position="269"/>
        <end position="335"/>
    </location>
</feature>
<gene>
    <name evidence="3" type="ORF">LCER1_G004332</name>
</gene>
<feature type="chain" id="PRO_5028913249" description="Extracellular membrane protein CFEM domain-containing protein" evidence="2">
    <location>
        <begin position="23"/>
        <end position="335"/>
    </location>
</feature>
<dbReference type="AlphaFoldDB" id="A0A7D8UQ55"/>
<evidence type="ECO:0000256" key="2">
    <source>
        <dbReference type="SAM" id="SignalP"/>
    </source>
</evidence>
<accession>A0A7D8UQ55</accession>
<feature type="signal peptide" evidence="2">
    <location>
        <begin position="1"/>
        <end position="22"/>
    </location>
</feature>
<comment type="caution">
    <text evidence="3">The sequence shown here is derived from an EMBL/GenBank/DDBJ whole genome shotgun (WGS) entry which is preliminary data.</text>
</comment>
<name>A0A7D8UQ55_9HELO</name>
<evidence type="ECO:0000256" key="1">
    <source>
        <dbReference type="SAM" id="MobiDB-lite"/>
    </source>
</evidence>
<feature type="compositionally biased region" description="Polar residues" evidence="1">
    <location>
        <begin position="289"/>
        <end position="306"/>
    </location>
</feature>
<proteinExistence type="predicted"/>
<feature type="compositionally biased region" description="Polar residues" evidence="1">
    <location>
        <begin position="269"/>
        <end position="283"/>
    </location>
</feature>
<feature type="compositionally biased region" description="Gly residues" evidence="1">
    <location>
        <begin position="307"/>
        <end position="316"/>
    </location>
</feature>
<evidence type="ECO:0000313" key="4">
    <source>
        <dbReference type="Proteomes" id="UP000481288"/>
    </source>
</evidence>
<evidence type="ECO:0000313" key="3">
    <source>
        <dbReference type="EMBL" id="TVY54608.1"/>
    </source>
</evidence>
<dbReference type="Proteomes" id="UP000481288">
    <property type="component" value="Unassembled WGS sequence"/>
</dbReference>
<keyword evidence="2" id="KW-0732">Signal</keyword>
<evidence type="ECO:0008006" key="5">
    <source>
        <dbReference type="Google" id="ProtNLM"/>
    </source>
</evidence>
<sequence length="335" mass="33667">MVSSSMLLALPIVVLQILGVDATFEHVAFPRDNAPEAFQDHLLDGTGVIPRAVPAACGYALDALDYCSSVSPGFLSMAPSRQAPCLCYSSTAWIPSAFDGAVSTCAEYAMTADPQDYSAIAPLKGFCSSIGNVRPASTPATVTATRASPASASGASRAPTTTAISSAFITAAPSSSSSRRTSLNPGCSTLSFALSYCSSASPGFLSMSSSAQAPCLCYSTSSFNPGFFDNAVHTCADYAQTADPADYTDIAALEGFCSSVGDVLQHTNTAAPTTRNSGSTTALTGGPQTGNTAPGSKAAASTPSVTGGNGGGGGGAVTPLLPPQQPQAKRAPRLD</sequence>
<protein>
    <recommendedName>
        <fullName evidence="5">Extracellular membrane protein CFEM domain-containing protein</fullName>
    </recommendedName>
</protein>
<dbReference type="OrthoDB" id="4153189at2759"/>
<keyword evidence="4" id="KW-1185">Reference proteome</keyword>
<reference evidence="3 4" key="1">
    <citation type="submission" date="2018-05" db="EMBL/GenBank/DDBJ databases">
        <title>Whole genome sequencing for identification of molecular markers to develop diagnostic detection tools for the regulated plant pathogen Lachnellula willkommii.</title>
        <authorList>
            <person name="Giroux E."/>
            <person name="Bilodeau G."/>
        </authorList>
    </citation>
    <scope>NUCLEOTIDE SEQUENCE [LARGE SCALE GENOMIC DNA]</scope>
    <source>
        <strain evidence="3 4">CBS 625.97</strain>
    </source>
</reference>
<organism evidence="3 4">
    <name type="scientific">Lachnellula cervina</name>
    <dbReference type="NCBI Taxonomy" id="1316786"/>
    <lineage>
        <taxon>Eukaryota</taxon>
        <taxon>Fungi</taxon>
        <taxon>Dikarya</taxon>
        <taxon>Ascomycota</taxon>
        <taxon>Pezizomycotina</taxon>
        <taxon>Leotiomycetes</taxon>
        <taxon>Helotiales</taxon>
        <taxon>Lachnaceae</taxon>
        <taxon>Lachnellula</taxon>
    </lineage>
</organism>
<dbReference type="EMBL" id="QGMG01000323">
    <property type="protein sequence ID" value="TVY54608.1"/>
    <property type="molecule type" value="Genomic_DNA"/>
</dbReference>